<dbReference type="InterPro" id="IPR043502">
    <property type="entry name" value="DNA/RNA_pol_sf"/>
</dbReference>
<accession>A0A8C5M3Z6</accession>
<dbReference type="Pfam" id="PF03372">
    <property type="entry name" value="Exo_endo_phos"/>
    <property type="match status" value="1"/>
</dbReference>
<dbReference type="SUPFAM" id="SSF56672">
    <property type="entry name" value="DNA/RNA polymerases"/>
    <property type="match status" value="1"/>
</dbReference>
<protein>
    <recommendedName>
        <fullName evidence="1">Reverse transcriptase domain-containing protein</fullName>
    </recommendedName>
</protein>
<dbReference type="InterPro" id="IPR000477">
    <property type="entry name" value="RT_dom"/>
</dbReference>
<organism evidence="2 3">
    <name type="scientific">Leptobrachium leishanense</name>
    <name type="common">Leishan spiny toad</name>
    <dbReference type="NCBI Taxonomy" id="445787"/>
    <lineage>
        <taxon>Eukaryota</taxon>
        <taxon>Metazoa</taxon>
        <taxon>Chordata</taxon>
        <taxon>Craniata</taxon>
        <taxon>Vertebrata</taxon>
        <taxon>Euteleostomi</taxon>
        <taxon>Amphibia</taxon>
        <taxon>Batrachia</taxon>
        <taxon>Anura</taxon>
        <taxon>Pelobatoidea</taxon>
        <taxon>Megophryidae</taxon>
        <taxon>Leptobrachium</taxon>
    </lineage>
</organism>
<dbReference type="Ensembl" id="ENSLLET00000006638.1">
    <property type="protein sequence ID" value="ENSLLEP00000006370.1"/>
    <property type="gene ID" value="ENSLLEG00000004032.1"/>
</dbReference>
<evidence type="ECO:0000313" key="2">
    <source>
        <dbReference type="Ensembl" id="ENSLLEP00000006370.1"/>
    </source>
</evidence>
<dbReference type="PANTHER" id="PTHR31635:SF196">
    <property type="entry name" value="REVERSE TRANSCRIPTASE DOMAIN-CONTAINING PROTEIN-RELATED"/>
    <property type="match status" value="1"/>
</dbReference>
<dbReference type="OrthoDB" id="9801402at2759"/>
<evidence type="ECO:0000313" key="3">
    <source>
        <dbReference type="Proteomes" id="UP000694569"/>
    </source>
</evidence>
<dbReference type="Gene3D" id="3.60.10.10">
    <property type="entry name" value="Endonuclease/exonuclease/phosphatase"/>
    <property type="match status" value="1"/>
</dbReference>
<dbReference type="AlphaFoldDB" id="A0A8C5M3Z6"/>
<evidence type="ECO:0000259" key="1">
    <source>
        <dbReference type="PROSITE" id="PS50878"/>
    </source>
</evidence>
<reference evidence="2" key="2">
    <citation type="submission" date="2025-09" db="UniProtKB">
        <authorList>
            <consortium name="Ensembl"/>
        </authorList>
    </citation>
    <scope>IDENTIFICATION</scope>
</reference>
<dbReference type="Pfam" id="PF00078">
    <property type="entry name" value="RVT_1"/>
    <property type="match status" value="1"/>
</dbReference>
<dbReference type="PROSITE" id="PS50878">
    <property type="entry name" value="RT_POL"/>
    <property type="match status" value="1"/>
</dbReference>
<reference evidence="2" key="1">
    <citation type="submission" date="2025-08" db="UniProtKB">
        <authorList>
            <consortium name="Ensembl"/>
        </authorList>
    </citation>
    <scope>IDENTIFICATION</scope>
</reference>
<dbReference type="CDD" id="cd09076">
    <property type="entry name" value="L1-EN"/>
    <property type="match status" value="1"/>
</dbReference>
<feature type="domain" description="Reverse transcriptase" evidence="1">
    <location>
        <begin position="506"/>
        <end position="781"/>
    </location>
</feature>
<dbReference type="PANTHER" id="PTHR31635">
    <property type="entry name" value="REVERSE TRANSCRIPTASE DOMAIN-CONTAINING PROTEIN-RELATED"/>
    <property type="match status" value="1"/>
</dbReference>
<dbReference type="SUPFAM" id="SSF56219">
    <property type="entry name" value="DNase I-like"/>
    <property type="match status" value="1"/>
</dbReference>
<dbReference type="GO" id="GO:0003824">
    <property type="term" value="F:catalytic activity"/>
    <property type="evidence" value="ECO:0007669"/>
    <property type="project" value="InterPro"/>
</dbReference>
<dbReference type="InterPro" id="IPR036691">
    <property type="entry name" value="Endo/exonu/phosph_ase_sf"/>
</dbReference>
<keyword evidence="3" id="KW-1185">Reference proteome</keyword>
<dbReference type="Proteomes" id="UP000694569">
    <property type="component" value="Unplaced"/>
</dbReference>
<sequence length="1270" mass="144043">MATVPRTLKVLSINAKGLNIPEKRHAALREFTSLHADVVLVQETHFPQARPPSFKSHKYPTGYFSNATAGKVCGTAVLFSRSIPFSNSTSLLDPAGRYTFVKGQIGAQWYTFVSIYLPNRRQHSAIRAILRRLQDFQEGILVVGGDLNLPLDARLDTSRGVTSTPHSVLRRTRLALQSLRLMDCWRSLFPSTRDYTYYSAPHQLYTRLDYIFLPFGSMHLLESASIGPMTWSDHCPVLITLSSPLARPREKLWRLNESLLTDPQIKEGLHDALHNYFTENDTPDCSPQIIWETHKAVIRGYLIQQGARRKRERIEQQESLLQRIAALERSHKLHSDNDVYAELLDLRSQLRSLFNNRAQKAFLTVRKTFHEHGNKCGRLLANALRTHRQALYVTHLRTPQGKTVTLPKDMLGLFRDYFTTLYGLTPTPTQTAPDATQRFLRTHLRSKLTPHMRSSIEGPITAEELHEAIKRTPVGKTPGPDGFTLKYYKACEKLLSRAWLAAFNGLTEPASHIAPQTLSATITLIPKPDKDHALCANYRPISLLNQDVKLFAKVLALRIANHMRHLIHPDQTGFIPGREGRENTTLAINLIHAVQRTDTAPTLLLSTDAEKAFDRVHWPFLFQTLQHMGFGPNALRWITALYDSPTARINLNGTLSSPFTIKNGTRQGCPLSPLLFALSLEPLLQAVRANPSIHGICVGRHTYKVAAYADDLLFFVQQPQISLPSLIELLREYGSLSNYKINMSKSEILNISIPAPLSTHIQSTFPFRWCTTSLKYLGVHLTPAVSNLYTTNFVPLLRVLEKDLTRWAIPHITWFGRINVLKMNVLPRVLYLLQTLPIHVPSAFFRSLQSLFIRYVWAGSKPRLSVALLTAPRSRGGLALPHLQRYYQAVHLLRLVEWSLGTSDKQWVALEHELAGRSLTSLPWLLGTAAPTDIPTHPTVSVTLAIWRRLQRLTQLAPWPSPLLPLNHLPAFSPRLLPLTDAALPRNPLPGLYIDGDRPKAPKDVPLTHPDSFLTTFHMHCLITYLRSLAPLEKYTRPLTVFEQVITRKTLPQHGISTLYGVLQNLSPSTPPYVAKWEMELHQTFTEEEWSQMFALNTRCSIATRTQETAYKLLSRWYRAPTTIATYSVTADASCWRCGSQRADLLHIWWSCPVLQPFWTLVHDAISNISDTPPSYTPAAMLLHHTPLPVDTYRNSLDIRLLNAAKAVVPRHWKSPIAPTFREWLDEVQRIRDVEDLMHQSSGTSAKHLRRWFYWSTPACSPPHNSVDLS</sequence>
<dbReference type="InterPro" id="IPR005135">
    <property type="entry name" value="Endo/exonuclease/phosphatase"/>
</dbReference>
<dbReference type="GeneTree" id="ENSGT00940000165023"/>
<proteinExistence type="predicted"/>
<name>A0A8C5M3Z6_9ANUR</name>
<dbReference type="CDD" id="cd01650">
    <property type="entry name" value="RT_nLTR_like"/>
    <property type="match status" value="1"/>
</dbReference>